<organism evidence="3 4">
    <name type="scientific">Bionectria ochroleuca</name>
    <name type="common">Gliocladium roseum</name>
    <dbReference type="NCBI Taxonomy" id="29856"/>
    <lineage>
        <taxon>Eukaryota</taxon>
        <taxon>Fungi</taxon>
        <taxon>Dikarya</taxon>
        <taxon>Ascomycota</taxon>
        <taxon>Pezizomycotina</taxon>
        <taxon>Sordariomycetes</taxon>
        <taxon>Hypocreomycetidae</taxon>
        <taxon>Hypocreales</taxon>
        <taxon>Bionectriaceae</taxon>
        <taxon>Clonostachys</taxon>
    </lineage>
</organism>
<feature type="region of interest" description="Disordered" evidence="1">
    <location>
        <begin position="283"/>
        <end position="305"/>
    </location>
</feature>
<feature type="transmembrane region" description="Helical" evidence="2">
    <location>
        <begin position="374"/>
        <end position="395"/>
    </location>
</feature>
<dbReference type="Gene3D" id="1.20.58.340">
    <property type="entry name" value="Magnesium transport protein CorA, transmembrane region"/>
    <property type="match status" value="1"/>
</dbReference>
<feature type="transmembrane region" description="Helical" evidence="2">
    <location>
        <begin position="180"/>
        <end position="200"/>
    </location>
</feature>
<keyword evidence="4" id="KW-1185">Reference proteome</keyword>
<feature type="transmembrane region" description="Helical" evidence="2">
    <location>
        <begin position="415"/>
        <end position="435"/>
    </location>
</feature>
<evidence type="ECO:0000256" key="2">
    <source>
        <dbReference type="SAM" id="Phobius"/>
    </source>
</evidence>
<keyword evidence="2" id="KW-1133">Transmembrane helix</keyword>
<evidence type="ECO:0000313" key="3">
    <source>
        <dbReference type="EMBL" id="VUC27515.1"/>
    </source>
</evidence>
<feature type="compositionally biased region" description="Basic and acidic residues" evidence="1">
    <location>
        <begin position="283"/>
        <end position="299"/>
    </location>
</feature>
<keyword evidence="2" id="KW-0472">Membrane</keyword>
<keyword evidence="2" id="KW-0812">Transmembrane</keyword>
<accession>A0ABY6U9W3</accession>
<comment type="caution">
    <text evidence="3">The sequence shown here is derived from an EMBL/GenBank/DDBJ whole genome shotgun (WGS) entry which is preliminary data.</text>
</comment>
<gene>
    <name evidence="3" type="ORF">CLO192961_LOCUS213628</name>
</gene>
<feature type="region of interest" description="Disordered" evidence="1">
    <location>
        <begin position="445"/>
        <end position="480"/>
    </location>
</feature>
<reference evidence="3 4" key="1">
    <citation type="submission" date="2019-06" db="EMBL/GenBank/DDBJ databases">
        <authorList>
            <person name="Broberg M."/>
        </authorList>
    </citation>
    <scope>NUCLEOTIDE SEQUENCE [LARGE SCALE GENOMIC DNA]</scope>
</reference>
<dbReference type="Proteomes" id="UP000766486">
    <property type="component" value="Unassembled WGS sequence"/>
</dbReference>
<name>A0ABY6U9W3_BIOOC</name>
<evidence type="ECO:0000313" key="4">
    <source>
        <dbReference type="Proteomes" id="UP000766486"/>
    </source>
</evidence>
<proteinExistence type="predicted"/>
<evidence type="ECO:0000256" key="1">
    <source>
        <dbReference type="SAM" id="MobiDB-lite"/>
    </source>
</evidence>
<dbReference type="EMBL" id="CABFNS010000769">
    <property type="protein sequence ID" value="VUC27515.1"/>
    <property type="molecule type" value="Genomic_DNA"/>
</dbReference>
<protein>
    <submittedName>
        <fullName evidence="3">Uncharacterized protein</fullName>
    </submittedName>
</protein>
<feature type="compositionally biased region" description="Basic and acidic residues" evidence="1">
    <location>
        <begin position="445"/>
        <end position="454"/>
    </location>
</feature>
<sequence length="508" mass="57249">MEEVYNTLTLTGAKWWDLQHSPNEETFNSTQFWLNQTSKAVEVEIQTVQPAQRDAWLKRRTDDQGRTLIARYVWLSATGPNKNEINLTKAVQNTLCEQFGLKTAYKYFHTFVSGVASLPRESTPEFERQAFAFCFGPKLAAIWSHKLSKTSTDDITEGIIFTQGDLVQQTYLQFISKIPWNHGICLSSAFLAYLFSMVLCSEIDTLQKKILHGVKEIEGETGFHGFAERKKKMEKGRSVATEAMVEMSAKASGFTTKLAGTGRKTDMIEQLLELMLKRASEDRANRERLASGRKAKGDEPDGGPILETHVEVMRQRMKMQSSETKYIQERVQIQIAATFHTISQNDTLANLEVAEETSQIAYYSYRDASSMKTLAFVTMVFLPGSFISALFSTQVFNWDAGDVGFGVGVNPRFGLYWVITIPLTLVVFLLYYVWIGKLKREVDKRKKDREEKRSKITGHPDASFSSSSIHGPGNSGKGRAATFADHIKLKRMRTRTTSGHTENGSNAV</sequence>